<keyword evidence="3 5" id="KW-0863">Zinc-finger</keyword>
<feature type="domain" description="C2H2-type" evidence="6">
    <location>
        <begin position="550"/>
        <end position="573"/>
    </location>
</feature>
<sequence length="590" mass="69288">MAKGNHHAIIKEEEDLGCLSRKVENALHNFKVQNDTLKTLFQADTLSLCYICKRMAQHAELFIQNVQSNQILLANFHNLMDCTFQNIRDQIEPVIELKHFPLDMIQLSGNPSDDVDEPYSVMYSGSVAKAMNIKQEIKEENGDMSDHLEGEFVDNDEFHETLIKGEDEFQIKALLKEEVESDDVDLKYLKETLKKKKVKKRIKKSTEVDKKDTKKAVEIPKTKHVFITMEQCMEERAKMMQDTRYLNCLYKCEKCIKGFNYKPSYEEHMQKHSEKMGDYVCDICTQRRPTEEKLQSHRQYHQRRYKCIECDLVRVSKITIKEHYTATHCFGYFQYNCPHCPKVFTRQVSLRKHICYCHTRKSRVSCPYCPKTYANKESLKVHIMGCHEKDESAGVKNKPHVCLECGMRFSTPSSLKNHSIKHVRTRDFYCVECDKSFKSDAVLKHHLKTALPHISYLELPLACLHCDKRFAIKRDLERHMNRIHLNIRPHKCDKCDKAYVNNWSLREHKKIVHDGYQRPRKYPCTMCDKVFDRQQILKSHIRTHTGERPYHCTKCSAQFSQANVLATHNRLIHLKLTRNGKPKPGIVKSE</sequence>
<dbReference type="Proteomes" id="UP001153292">
    <property type="component" value="Chromosome 24"/>
</dbReference>
<dbReference type="PANTHER" id="PTHR24409:SF295">
    <property type="entry name" value="AZ2-RELATED"/>
    <property type="match status" value="1"/>
</dbReference>
<feature type="domain" description="C2H2-type" evidence="6">
    <location>
        <begin position="335"/>
        <end position="363"/>
    </location>
</feature>
<reference evidence="7" key="1">
    <citation type="submission" date="2021-12" db="EMBL/GenBank/DDBJ databases">
        <authorList>
            <person name="King R."/>
        </authorList>
    </citation>
    <scope>NUCLEOTIDE SEQUENCE</scope>
</reference>
<feature type="domain" description="C2H2-type" evidence="6">
    <location>
        <begin position="364"/>
        <end position="392"/>
    </location>
</feature>
<name>A0ABN8B4V7_CHISP</name>
<dbReference type="PROSITE" id="PS00028">
    <property type="entry name" value="ZINC_FINGER_C2H2_1"/>
    <property type="match status" value="8"/>
</dbReference>
<keyword evidence="4" id="KW-0862">Zinc</keyword>
<evidence type="ECO:0000256" key="4">
    <source>
        <dbReference type="ARBA" id="ARBA00022833"/>
    </source>
</evidence>
<keyword evidence="8" id="KW-1185">Reference proteome</keyword>
<evidence type="ECO:0000313" key="8">
    <source>
        <dbReference type="Proteomes" id="UP001153292"/>
    </source>
</evidence>
<proteinExistence type="predicted"/>
<evidence type="ECO:0000256" key="2">
    <source>
        <dbReference type="ARBA" id="ARBA00022737"/>
    </source>
</evidence>
<feature type="domain" description="C2H2-type" evidence="6">
    <location>
        <begin position="461"/>
        <end position="489"/>
    </location>
</feature>
<protein>
    <recommendedName>
        <fullName evidence="6">C2H2-type domain-containing protein</fullName>
    </recommendedName>
</protein>
<evidence type="ECO:0000256" key="5">
    <source>
        <dbReference type="PROSITE-ProRule" id="PRU00042"/>
    </source>
</evidence>
<feature type="domain" description="C2H2-type" evidence="6">
    <location>
        <begin position="400"/>
        <end position="427"/>
    </location>
</feature>
<evidence type="ECO:0000259" key="6">
    <source>
        <dbReference type="PROSITE" id="PS50157"/>
    </source>
</evidence>
<evidence type="ECO:0000256" key="1">
    <source>
        <dbReference type="ARBA" id="ARBA00022723"/>
    </source>
</evidence>
<accession>A0ABN8B4V7</accession>
<evidence type="ECO:0000313" key="7">
    <source>
        <dbReference type="EMBL" id="CAH0403589.1"/>
    </source>
</evidence>
<dbReference type="InterPro" id="IPR013087">
    <property type="entry name" value="Znf_C2H2_type"/>
</dbReference>
<dbReference type="Pfam" id="PF00096">
    <property type="entry name" value="zf-C2H2"/>
    <property type="match status" value="6"/>
</dbReference>
<dbReference type="PANTHER" id="PTHR24409">
    <property type="entry name" value="ZINC FINGER PROTEIN 142"/>
    <property type="match status" value="1"/>
</dbReference>
<feature type="domain" description="C2H2-type" evidence="6">
    <location>
        <begin position="522"/>
        <end position="549"/>
    </location>
</feature>
<dbReference type="SUPFAM" id="SSF57667">
    <property type="entry name" value="beta-beta-alpha zinc fingers"/>
    <property type="match status" value="5"/>
</dbReference>
<organism evidence="7 8">
    <name type="scientific">Chilo suppressalis</name>
    <name type="common">Asiatic rice borer moth</name>
    <dbReference type="NCBI Taxonomy" id="168631"/>
    <lineage>
        <taxon>Eukaryota</taxon>
        <taxon>Metazoa</taxon>
        <taxon>Ecdysozoa</taxon>
        <taxon>Arthropoda</taxon>
        <taxon>Hexapoda</taxon>
        <taxon>Insecta</taxon>
        <taxon>Pterygota</taxon>
        <taxon>Neoptera</taxon>
        <taxon>Endopterygota</taxon>
        <taxon>Lepidoptera</taxon>
        <taxon>Glossata</taxon>
        <taxon>Ditrysia</taxon>
        <taxon>Pyraloidea</taxon>
        <taxon>Crambidae</taxon>
        <taxon>Crambinae</taxon>
        <taxon>Chilo</taxon>
    </lineage>
</organism>
<gene>
    <name evidence="7" type="ORF">CHILSU_LOCUS6871</name>
</gene>
<evidence type="ECO:0000256" key="3">
    <source>
        <dbReference type="ARBA" id="ARBA00022771"/>
    </source>
</evidence>
<dbReference type="InterPro" id="IPR022755">
    <property type="entry name" value="Znf_C2H2_jaz"/>
</dbReference>
<dbReference type="EMBL" id="OU963917">
    <property type="protein sequence ID" value="CAH0403589.1"/>
    <property type="molecule type" value="Genomic_DNA"/>
</dbReference>
<feature type="domain" description="C2H2-type" evidence="6">
    <location>
        <begin position="490"/>
        <end position="518"/>
    </location>
</feature>
<keyword evidence="2" id="KW-0677">Repeat</keyword>
<dbReference type="PROSITE" id="PS50157">
    <property type="entry name" value="ZINC_FINGER_C2H2_2"/>
    <property type="match status" value="9"/>
</dbReference>
<dbReference type="InterPro" id="IPR036236">
    <property type="entry name" value="Znf_C2H2_sf"/>
</dbReference>
<feature type="domain" description="C2H2-type" evidence="6">
    <location>
        <begin position="428"/>
        <end position="453"/>
    </location>
</feature>
<keyword evidence="1" id="KW-0479">Metal-binding</keyword>
<dbReference type="Pfam" id="PF12171">
    <property type="entry name" value="zf-C2H2_jaz"/>
    <property type="match status" value="1"/>
</dbReference>
<dbReference type="Gene3D" id="3.30.160.60">
    <property type="entry name" value="Classic Zinc Finger"/>
    <property type="match status" value="7"/>
</dbReference>
<dbReference type="SMART" id="SM00355">
    <property type="entry name" value="ZnF_C2H2"/>
    <property type="match status" value="11"/>
</dbReference>
<feature type="domain" description="C2H2-type" evidence="6">
    <location>
        <begin position="250"/>
        <end position="277"/>
    </location>
</feature>